<accession>A0A0D6XN74</accession>
<reference evidence="4 6" key="1">
    <citation type="submission" date="2015-01" db="EMBL/GenBank/DDBJ databases">
        <authorList>
            <person name="Guo J."/>
        </authorList>
    </citation>
    <scope>NUCLEOTIDE SEQUENCE [LARGE SCALE GENOMIC DNA]</scope>
    <source>
        <strain evidence="4 6">DSM 22147</strain>
    </source>
</reference>
<evidence type="ECO:0000256" key="3">
    <source>
        <dbReference type="HAMAP-Rule" id="MF_00245"/>
    </source>
</evidence>
<comment type="similarity">
    <text evidence="1 3">Belongs to the UPF0122 family.</text>
</comment>
<evidence type="ECO:0000313" key="5">
    <source>
        <dbReference type="EMBL" id="SUM57274.1"/>
    </source>
</evidence>
<protein>
    <recommendedName>
        <fullName evidence="3">UPF0122 protein NCTC13832_00948</fullName>
    </recommendedName>
</protein>
<dbReference type="InterPro" id="IPR054831">
    <property type="entry name" value="UPF0122_fam_protein"/>
</dbReference>
<proteinExistence type="inferred from homology"/>
<dbReference type="Pfam" id="PF04297">
    <property type="entry name" value="UPF0122"/>
    <property type="match status" value="1"/>
</dbReference>
<dbReference type="EMBL" id="UHDT01000001">
    <property type="protein sequence ID" value="SUM57274.1"/>
    <property type="molecule type" value="Genomic_DNA"/>
</dbReference>
<organism evidence="5 7">
    <name type="scientific">Staphylococcus microti</name>
    <dbReference type="NCBI Taxonomy" id="569857"/>
    <lineage>
        <taxon>Bacteria</taxon>
        <taxon>Bacillati</taxon>
        <taxon>Bacillota</taxon>
        <taxon>Bacilli</taxon>
        <taxon>Bacillales</taxon>
        <taxon>Staphylococcaceae</taxon>
        <taxon>Staphylococcus</taxon>
    </lineage>
</organism>
<dbReference type="NCBIfam" id="NF045758">
    <property type="entry name" value="YlxM"/>
    <property type="match status" value="1"/>
</dbReference>
<dbReference type="InterPro" id="IPR013324">
    <property type="entry name" value="RNA_pol_sigma_r3/r4-like"/>
</dbReference>
<dbReference type="NCBIfam" id="NF001067">
    <property type="entry name" value="PRK00118.1-2"/>
    <property type="match status" value="1"/>
</dbReference>
<dbReference type="NCBIfam" id="NF001070">
    <property type="entry name" value="PRK00118.1-6"/>
    <property type="match status" value="1"/>
</dbReference>
<dbReference type="GO" id="GO:0003677">
    <property type="term" value="F:DNA binding"/>
    <property type="evidence" value="ECO:0007669"/>
    <property type="project" value="UniProtKB-KW"/>
</dbReference>
<reference evidence="5 7" key="2">
    <citation type="submission" date="2018-06" db="EMBL/GenBank/DDBJ databases">
        <authorList>
            <consortium name="Pathogen Informatics"/>
            <person name="Doyle S."/>
        </authorList>
    </citation>
    <scope>NUCLEOTIDE SEQUENCE [LARGE SCALE GENOMIC DNA]</scope>
    <source>
        <strain evidence="5 7">NCTC13832</strain>
    </source>
</reference>
<name>A0A0D6XN74_9STAP</name>
<dbReference type="InterPro" id="IPR036388">
    <property type="entry name" value="WH-like_DNA-bd_sf"/>
</dbReference>
<keyword evidence="4" id="KW-0238">DNA-binding</keyword>
<dbReference type="Proteomes" id="UP000254100">
    <property type="component" value="Unassembled WGS sequence"/>
</dbReference>
<dbReference type="InterPro" id="IPR007394">
    <property type="entry name" value="UPF0122"/>
</dbReference>
<evidence type="ECO:0000256" key="1">
    <source>
        <dbReference type="ARBA" id="ARBA00008720"/>
    </source>
</evidence>
<keyword evidence="6" id="KW-1185">Reference proteome</keyword>
<dbReference type="OrthoDB" id="6392at2"/>
<dbReference type="RefSeq" id="WP_044360997.1">
    <property type="nucleotide sequence ID" value="NZ_JXWY01000063.1"/>
</dbReference>
<dbReference type="Gene3D" id="1.10.10.10">
    <property type="entry name" value="Winged helix-like DNA-binding domain superfamily/Winged helix DNA-binding domain"/>
    <property type="match status" value="1"/>
</dbReference>
<dbReference type="STRING" id="569857.TP70_08585"/>
<dbReference type="SUPFAM" id="SSF88659">
    <property type="entry name" value="Sigma3 and sigma4 domains of RNA polymerase sigma factors"/>
    <property type="match status" value="1"/>
</dbReference>
<evidence type="ECO:0000313" key="7">
    <source>
        <dbReference type="Proteomes" id="UP000254100"/>
    </source>
</evidence>
<comment type="function">
    <text evidence="2 3">Might take part in the signal recognition particle (SRP) pathway. This is inferred from the conservation of its genetic proximity to ftsY/ffh. May be a regulatory protein.</text>
</comment>
<gene>
    <name evidence="5" type="ORF">NCTC13832_00948</name>
    <name evidence="4" type="ORF">TP70_08585</name>
</gene>
<sequence length="110" mass="13726">MKENDLIKTLRMNYLYDFYQSLLTEKQRNYLRLYYLEDYALSEIADTFDVSRQAVYDNIRRTGELVEDYEEKLGLYRRFTRRQELYRAMREHIDEPETLNRYIQELEELE</sequence>
<dbReference type="HAMAP" id="MF_00245">
    <property type="entry name" value="UPF0122"/>
    <property type="match status" value="1"/>
</dbReference>
<dbReference type="EMBL" id="JXWY01000063">
    <property type="protein sequence ID" value="KIX90279.1"/>
    <property type="molecule type" value="Genomic_DNA"/>
</dbReference>
<evidence type="ECO:0000313" key="6">
    <source>
        <dbReference type="Proteomes" id="UP000032366"/>
    </source>
</evidence>
<dbReference type="AlphaFoldDB" id="A0A0D6XN74"/>
<evidence type="ECO:0000256" key="2">
    <source>
        <dbReference type="ARBA" id="ARBA00024764"/>
    </source>
</evidence>
<dbReference type="PANTHER" id="PTHR40083:SF1">
    <property type="entry name" value="UPF0122 PROTEIN YLXM"/>
    <property type="match status" value="1"/>
</dbReference>
<evidence type="ECO:0000313" key="4">
    <source>
        <dbReference type="EMBL" id="KIX90279.1"/>
    </source>
</evidence>
<dbReference type="Proteomes" id="UP000032366">
    <property type="component" value="Unassembled WGS sequence"/>
</dbReference>
<dbReference type="PANTHER" id="PTHR40083">
    <property type="entry name" value="UPF0122 PROTEIN CBO2450/CLC_2298"/>
    <property type="match status" value="1"/>
</dbReference>